<dbReference type="PANTHER" id="PTHR33726">
    <property type="entry name" value="TRANSMEMBRANE PROTEIN"/>
    <property type="match status" value="1"/>
</dbReference>
<protein>
    <submittedName>
        <fullName evidence="2">Uncharacterized protein</fullName>
    </submittedName>
</protein>
<dbReference type="Proteomes" id="UP001415857">
    <property type="component" value="Unassembled WGS sequence"/>
</dbReference>
<organism evidence="2 3">
    <name type="scientific">Liquidambar formosana</name>
    <name type="common">Formosan gum</name>
    <dbReference type="NCBI Taxonomy" id="63359"/>
    <lineage>
        <taxon>Eukaryota</taxon>
        <taxon>Viridiplantae</taxon>
        <taxon>Streptophyta</taxon>
        <taxon>Embryophyta</taxon>
        <taxon>Tracheophyta</taxon>
        <taxon>Spermatophyta</taxon>
        <taxon>Magnoliopsida</taxon>
        <taxon>eudicotyledons</taxon>
        <taxon>Gunneridae</taxon>
        <taxon>Pentapetalae</taxon>
        <taxon>Saxifragales</taxon>
        <taxon>Altingiaceae</taxon>
        <taxon>Liquidambar</taxon>
    </lineage>
</organism>
<reference evidence="2 3" key="1">
    <citation type="journal article" date="2024" name="Plant J.">
        <title>Genome sequences and population genomics reveal climatic adaptation and genomic divergence between two closely related sweetgum species.</title>
        <authorList>
            <person name="Xu W.Q."/>
            <person name="Ren C.Q."/>
            <person name="Zhang X.Y."/>
            <person name="Comes H.P."/>
            <person name="Liu X.H."/>
            <person name="Li Y.G."/>
            <person name="Kettle C.J."/>
            <person name="Jalonen R."/>
            <person name="Gaisberger H."/>
            <person name="Ma Y.Z."/>
            <person name="Qiu Y.X."/>
        </authorList>
    </citation>
    <scope>NUCLEOTIDE SEQUENCE [LARGE SCALE GENOMIC DNA]</scope>
    <source>
        <strain evidence="2">Hangzhou</strain>
    </source>
</reference>
<gene>
    <name evidence="2" type="ORF">L1049_019579</name>
</gene>
<keyword evidence="1" id="KW-1133">Transmembrane helix</keyword>
<comment type="caution">
    <text evidence="2">The sequence shown here is derived from an EMBL/GenBank/DDBJ whole genome shotgun (WGS) entry which is preliminary data.</text>
</comment>
<evidence type="ECO:0000313" key="2">
    <source>
        <dbReference type="EMBL" id="KAK9291630.1"/>
    </source>
</evidence>
<dbReference type="PANTHER" id="PTHR33726:SF19">
    <property type="entry name" value="OS03G0313800 PROTEIN"/>
    <property type="match status" value="1"/>
</dbReference>
<name>A0AAP0S638_LIQFO</name>
<keyword evidence="1" id="KW-0812">Transmembrane</keyword>
<evidence type="ECO:0000256" key="1">
    <source>
        <dbReference type="SAM" id="Phobius"/>
    </source>
</evidence>
<evidence type="ECO:0000313" key="3">
    <source>
        <dbReference type="Proteomes" id="UP001415857"/>
    </source>
</evidence>
<feature type="transmembrane region" description="Helical" evidence="1">
    <location>
        <begin position="56"/>
        <end position="80"/>
    </location>
</feature>
<sequence>MAGRWSAASLRWLEFDFSIPSAIFRWPGIVSSSILPRWTSRSFHWPDLDFSIVDNVMWTFVTAFESVALVSMLCVFFVFCGCTV</sequence>
<keyword evidence="3" id="KW-1185">Reference proteome</keyword>
<proteinExistence type="predicted"/>
<keyword evidence="1" id="KW-0472">Membrane</keyword>
<dbReference type="AlphaFoldDB" id="A0AAP0S638"/>
<accession>A0AAP0S638</accession>
<dbReference type="EMBL" id="JBBPBK010000001">
    <property type="protein sequence ID" value="KAK9291630.1"/>
    <property type="molecule type" value="Genomic_DNA"/>
</dbReference>